<protein>
    <recommendedName>
        <fullName evidence="3">Head-to-tail stopper</fullName>
    </recommendedName>
</protein>
<dbReference type="Proteomes" id="UP000273001">
    <property type="component" value="Chromosome"/>
</dbReference>
<accession>A0ABN5PRH9</accession>
<evidence type="ECO:0000313" key="1">
    <source>
        <dbReference type="EMBL" id="AYD89672.1"/>
    </source>
</evidence>
<name>A0ABN5PRH9_9ACTO</name>
<reference evidence="1 2" key="1">
    <citation type="submission" date="2018-09" db="EMBL/GenBank/DDBJ databases">
        <authorList>
            <person name="Li J."/>
        </authorList>
    </citation>
    <scope>NUCLEOTIDE SEQUENCE [LARGE SCALE GENOMIC DNA]</scope>
    <source>
        <strain evidence="1 2">2129</strain>
    </source>
</reference>
<sequence>MGSPVDWLRVIPRWWRTTVTVVSGPGRDREGRLRPGQERVLPGVAVTFSSSEEPRATSTVPGTLTDDQARLYAPPGTVVAPTDRVVVPAGHPLAGDWDVTGEPGSWPLGVVVSLRRAR</sequence>
<organism evidence="1 2">
    <name type="scientific">Actinomyces lilanjuaniae</name>
    <dbReference type="NCBI Taxonomy" id="2321394"/>
    <lineage>
        <taxon>Bacteria</taxon>
        <taxon>Bacillati</taxon>
        <taxon>Actinomycetota</taxon>
        <taxon>Actinomycetes</taxon>
        <taxon>Actinomycetales</taxon>
        <taxon>Actinomycetaceae</taxon>
        <taxon>Actinomyces</taxon>
    </lineage>
</organism>
<evidence type="ECO:0000313" key="2">
    <source>
        <dbReference type="Proteomes" id="UP000273001"/>
    </source>
</evidence>
<dbReference type="EMBL" id="CP032514">
    <property type="protein sequence ID" value="AYD89672.1"/>
    <property type="molecule type" value="Genomic_DNA"/>
</dbReference>
<proteinExistence type="predicted"/>
<evidence type="ECO:0008006" key="3">
    <source>
        <dbReference type="Google" id="ProtNLM"/>
    </source>
</evidence>
<keyword evidence="2" id="KW-1185">Reference proteome</keyword>
<gene>
    <name evidence="1" type="ORF">D5R93_05730</name>
</gene>